<protein>
    <submittedName>
        <fullName evidence="2">Uncharacterized protein</fullName>
    </submittedName>
</protein>
<dbReference type="Gene3D" id="2.60.40.1930">
    <property type="match status" value="1"/>
</dbReference>
<keyword evidence="3" id="KW-1185">Reference proteome</keyword>
<accession>A0A9Q1BMZ3</accession>
<sequence>MEVLRKNVCRLVGIFLFVAVLGVHSQPDPEPEIFYLVTVPEILVAGSTELVLVKLHEPYEPVDVWVTLTLDDDVIAEESFVVTDEKKYPLKIPVLEACSTEVAQLTVHLKYQSAAAWVVNDERQVQISCVNSDTFVQTDKPIYEPRQAGTLFFISSSAAKVYRALAGQNGIISLYGDERRNRDRPEDIPFNVLLEFPEGCVCEDSHGHSLLKPDTPILVMDDGEDLTRDEEKPDLGHLPLGKDSAVILWSFSSRRATRLARLACPLS</sequence>
<reference evidence="2" key="1">
    <citation type="submission" date="2021-10" db="EMBL/GenBank/DDBJ databases">
        <title>Tropical sea cucumber genome reveals ecological adaptation and Cuvierian tubules defense mechanism.</title>
        <authorList>
            <person name="Chen T."/>
        </authorList>
    </citation>
    <scope>NUCLEOTIDE SEQUENCE</scope>
    <source>
        <strain evidence="2">Nanhai2018</strain>
        <tissue evidence="2">Muscle</tissue>
    </source>
</reference>
<dbReference type="OrthoDB" id="9998011at2759"/>
<evidence type="ECO:0000313" key="3">
    <source>
        <dbReference type="Proteomes" id="UP001152320"/>
    </source>
</evidence>
<feature type="chain" id="PRO_5040265831" evidence="1">
    <location>
        <begin position="26"/>
        <end position="267"/>
    </location>
</feature>
<evidence type="ECO:0000313" key="2">
    <source>
        <dbReference type="EMBL" id="KAJ8029514.1"/>
    </source>
</evidence>
<dbReference type="AlphaFoldDB" id="A0A9Q1BMZ3"/>
<dbReference type="PANTHER" id="PTHR11412:SF171">
    <property type="entry name" value="PREGNANCY ZONE PROTEIN-LIKE PROTEIN"/>
    <property type="match status" value="1"/>
</dbReference>
<comment type="caution">
    <text evidence="2">The sequence shown here is derived from an EMBL/GenBank/DDBJ whole genome shotgun (WGS) entry which is preliminary data.</text>
</comment>
<dbReference type="InterPro" id="IPR050473">
    <property type="entry name" value="A2M/Complement_sys"/>
</dbReference>
<evidence type="ECO:0000256" key="1">
    <source>
        <dbReference type="SAM" id="SignalP"/>
    </source>
</evidence>
<gene>
    <name evidence="2" type="ORF">HOLleu_28925</name>
</gene>
<organism evidence="2 3">
    <name type="scientific">Holothuria leucospilota</name>
    <name type="common">Black long sea cucumber</name>
    <name type="synonym">Mertensiothuria leucospilota</name>
    <dbReference type="NCBI Taxonomy" id="206669"/>
    <lineage>
        <taxon>Eukaryota</taxon>
        <taxon>Metazoa</taxon>
        <taxon>Echinodermata</taxon>
        <taxon>Eleutherozoa</taxon>
        <taxon>Echinozoa</taxon>
        <taxon>Holothuroidea</taxon>
        <taxon>Aspidochirotacea</taxon>
        <taxon>Aspidochirotida</taxon>
        <taxon>Holothuriidae</taxon>
        <taxon>Holothuria</taxon>
    </lineage>
</organism>
<dbReference type="Proteomes" id="UP001152320">
    <property type="component" value="Chromosome 14"/>
</dbReference>
<dbReference type="EMBL" id="JAIZAY010000014">
    <property type="protein sequence ID" value="KAJ8029514.1"/>
    <property type="molecule type" value="Genomic_DNA"/>
</dbReference>
<dbReference type="PANTHER" id="PTHR11412">
    <property type="entry name" value="MACROGLOBULIN / COMPLEMENT"/>
    <property type="match status" value="1"/>
</dbReference>
<keyword evidence="1" id="KW-0732">Signal</keyword>
<proteinExistence type="predicted"/>
<name>A0A9Q1BMZ3_HOLLE</name>
<feature type="signal peptide" evidence="1">
    <location>
        <begin position="1"/>
        <end position="25"/>
    </location>
</feature>